<reference evidence="1 2" key="1">
    <citation type="submission" date="2017-07" db="EMBL/GenBank/DDBJ databases">
        <authorList>
            <person name="Sun Z.S."/>
            <person name="Albrecht U."/>
            <person name="Echele G."/>
            <person name="Lee C.C."/>
        </authorList>
    </citation>
    <scope>NUCLEOTIDE SEQUENCE [LARGE SCALE GENOMIC DNA]</scope>
    <source>
        <strain evidence="1 2">CGMCC 1.12672</strain>
    </source>
</reference>
<evidence type="ECO:0000313" key="2">
    <source>
        <dbReference type="Proteomes" id="UP000219494"/>
    </source>
</evidence>
<gene>
    <name evidence="1" type="ORF">SAMN06297144_1211</name>
</gene>
<dbReference type="RefSeq" id="WP_097063010.1">
    <property type="nucleotide sequence ID" value="NZ_OBMI01000001.1"/>
</dbReference>
<dbReference type="EMBL" id="OBMI01000001">
    <property type="protein sequence ID" value="SOB80736.1"/>
    <property type="molecule type" value="Genomic_DNA"/>
</dbReference>
<evidence type="ECO:0008006" key="3">
    <source>
        <dbReference type="Google" id="ProtNLM"/>
    </source>
</evidence>
<keyword evidence="2" id="KW-1185">Reference proteome</keyword>
<accession>A0A285QFX5</accession>
<proteinExistence type="predicted"/>
<protein>
    <recommendedName>
        <fullName evidence="3">GIY-YIG domain-containing protein</fullName>
    </recommendedName>
</protein>
<dbReference type="Proteomes" id="UP000219494">
    <property type="component" value="Unassembled WGS sequence"/>
</dbReference>
<sequence>MGPVATAPPWWSNARRAALSLGASTRATRGAVQSVYVVLLHDRSFPERHGLYVGQTSRDPDWRFDQHKAGYKASGAVRRFGERLLPELFQHLNPLQRWEALEIEAALAEAFRHAGVGWVEGGH</sequence>
<evidence type="ECO:0000313" key="1">
    <source>
        <dbReference type="EMBL" id="SOB80736.1"/>
    </source>
</evidence>
<organism evidence="1 2">
    <name type="scientific">Sphingomonas guangdongensis</name>
    <dbReference type="NCBI Taxonomy" id="1141890"/>
    <lineage>
        <taxon>Bacteria</taxon>
        <taxon>Pseudomonadati</taxon>
        <taxon>Pseudomonadota</taxon>
        <taxon>Alphaproteobacteria</taxon>
        <taxon>Sphingomonadales</taxon>
        <taxon>Sphingomonadaceae</taxon>
        <taxon>Sphingomonas</taxon>
    </lineage>
</organism>
<name>A0A285QFX5_9SPHN</name>
<dbReference type="AlphaFoldDB" id="A0A285QFX5"/>